<feature type="non-terminal residue" evidence="2">
    <location>
        <position position="125"/>
    </location>
</feature>
<keyword evidence="1" id="KW-0732">Signal</keyword>
<evidence type="ECO:0000313" key="3">
    <source>
        <dbReference type="Proteomes" id="UP000184383"/>
    </source>
</evidence>
<protein>
    <recommendedName>
        <fullName evidence="4">Cyanovirin-N domain-containing protein</fullName>
    </recommendedName>
</protein>
<dbReference type="EMBL" id="KV878210">
    <property type="protein sequence ID" value="OJJ38744.1"/>
    <property type="molecule type" value="Genomic_DNA"/>
</dbReference>
<evidence type="ECO:0008006" key="4">
    <source>
        <dbReference type="Google" id="ProtNLM"/>
    </source>
</evidence>
<dbReference type="OrthoDB" id="4524603at2759"/>
<reference evidence="3" key="1">
    <citation type="journal article" date="2017" name="Genome Biol.">
        <title>Comparative genomics reveals high biological diversity and specific adaptations in the industrially and medically important fungal genus Aspergillus.</title>
        <authorList>
            <person name="de Vries R.P."/>
            <person name="Riley R."/>
            <person name="Wiebenga A."/>
            <person name="Aguilar-Osorio G."/>
            <person name="Amillis S."/>
            <person name="Uchima C.A."/>
            <person name="Anderluh G."/>
            <person name="Asadollahi M."/>
            <person name="Askin M."/>
            <person name="Barry K."/>
            <person name="Battaglia E."/>
            <person name="Bayram O."/>
            <person name="Benocci T."/>
            <person name="Braus-Stromeyer S.A."/>
            <person name="Caldana C."/>
            <person name="Canovas D."/>
            <person name="Cerqueira G.C."/>
            <person name="Chen F."/>
            <person name="Chen W."/>
            <person name="Choi C."/>
            <person name="Clum A."/>
            <person name="Dos Santos R.A."/>
            <person name="Damasio A.R."/>
            <person name="Diallinas G."/>
            <person name="Emri T."/>
            <person name="Fekete E."/>
            <person name="Flipphi M."/>
            <person name="Freyberg S."/>
            <person name="Gallo A."/>
            <person name="Gournas C."/>
            <person name="Habgood R."/>
            <person name="Hainaut M."/>
            <person name="Harispe M.L."/>
            <person name="Henrissat B."/>
            <person name="Hilden K.S."/>
            <person name="Hope R."/>
            <person name="Hossain A."/>
            <person name="Karabika E."/>
            <person name="Karaffa L."/>
            <person name="Karanyi Z."/>
            <person name="Krasevec N."/>
            <person name="Kuo A."/>
            <person name="Kusch H."/>
            <person name="LaButti K."/>
            <person name="Lagendijk E.L."/>
            <person name="Lapidus A."/>
            <person name="Levasseur A."/>
            <person name="Lindquist E."/>
            <person name="Lipzen A."/>
            <person name="Logrieco A.F."/>
            <person name="MacCabe A."/>
            <person name="Maekelae M.R."/>
            <person name="Malavazi I."/>
            <person name="Melin P."/>
            <person name="Meyer V."/>
            <person name="Mielnichuk N."/>
            <person name="Miskei M."/>
            <person name="Molnar A.P."/>
            <person name="Mule G."/>
            <person name="Ngan C.Y."/>
            <person name="Orejas M."/>
            <person name="Orosz E."/>
            <person name="Ouedraogo J.P."/>
            <person name="Overkamp K.M."/>
            <person name="Park H.-S."/>
            <person name="Perrone G."/>
            <person name="Piumi F."/>
            <person name="Punt P.J."/>
            <person name="Ram A.F."/>
            <person name="Ramon A."/>
            <person name="Rauscher S."/>
            <person name="Record E."/>
            <person name="Riano-Pachon D.M."/>
            <person name="Robert V."/>
            <person name="Roehrig J."/>
            <person name="Ruller R."/>
            <person name="Salamov A."/>
            <person name="Salih N.S."/>
            <person name="Samson R.A."/>
            <person name="Sandor E."/>
            <person name="Sanguinetti M."/>
            <person name="Schuetze T."/>
            <person name="Sepcic K."/>
            <person name="Shelest E."/>
            <person name="Sherlock G."/>
            <person name="Sophianopoulou V."/>
            <person name="Squina F.M."/>
            <person name="Sun H."/>
            <person name="Susca A."/>
            <person name="Todd R.B."/>
            <person name="Tsang A."/>
            <person name="Unkles S.E."/>
            <person name="van de Wiele N."/>
            <person name="van Rossen-Uffink D."/>
            <person name="Oliveira J.V."/>
            <person name="Vesth T.C."/>
            <person name="Visser J."/>
            <person name="Yu J.-H."/>
            <person name="Zhou M."/>
            <person name="Andersen M.R."/>
            <person name="Archer D.B."/>
            <person name="Baker S.E."/>
            <person name="Benoit I."/>
            <person name="Brakhage A.A."/>
            <person name="Braus G.H."/>
            <person name="Fischer R."/>
            <person name="Frisvad J.C."/>
            <person name="Goldman G.H."/>
            <person name="Houbraken J."/>
            <person name="Oakley B."/>
            <person name="Pocsi I."/>
            <person name="Scazzocchio C."/>
            <person name="Seiboth B."/>
            <person name="vanKuyk P.A."/>
            <person name="Wortman J."/>
            <person name="Dyer P.S."/>
            <person name="Grigoriev I.V."/>
        </authorList>
    </citation>
    <scope>NUCLEOTIDE SEQUENCE [LARGE SCALE GENOMIC DNA]</scope>
    <source>
        <strain evidence="3">DTO 134E9</strain>
    </source>
</reference>
<feature type="chain" id="PRO_5012905694" description="Cyanovirin-N domain-containing protein" evidence="1">
    <location>
        <begin position="19"/>
        <end position="125"/>
    </location>
</feature>
<name>A0A1L9RV21_ASPWE</name>
<gene>
    <name evidence="2" type="ORF">ASPWEDRAFT_36428</name>
</gene>
<sequence>MKLSIALASAMLASIASAEYTGNLFFAKAGKCSDEGESDPQMEISYPPSDGGVWCKEVTYKSENYGLTLDMINAGSNFPPKYLKGCSDSACKKCGKADKITSQDTGIRIDCAQLTNAPYVYIGDS</sequence>
<dbReference type="RefSeq" id="XP_040692420.1">
    <property type="nucleotide sequence ID" value="XM_040834454.1"/>
</dbReference>
<organism evidence="2 3">
    <name type="scientific">Aspergillus wentii DTO 134E9</name>
    <dbReference type="NCBI Taxonomy" id="1073089"/>
    <lineage>
        <taxon>Eukaryota</taxon>
        <taxon>Fungi</taxon>
        <taxon>Dikarya</taxon>
        <taxon>Ascomycota</taxon>
        <taxon>Pezizomycotina</taxon>
        <taxon>Eurotiomycetes</taxon>
        <taxon>Eurotiomycetidae</taxon>
        <taxon>Eurotiales</taxon>
        <taxon>Aspergillaceae</taxon>
        <taxon>Aspergillus</taxon>
        <taxon>Aspergillus subgen. Cremei</taxon>
    </lineage>
</organism>
<evidence type="ECO:0000256" key="1">
    <source>
        <dbReference type="SAM" id="SignalP"/>
    </source>
</evidence>
<dbReference type="AlphaFoldDB" id="A0A1L9RV21"/>
<dbReference type="VEuPathDB" id="FungiDB:ASPWEDRAFT_36428"/>
<evidence type="ECO:0000313" key="2">
    <source>
        <dbReference type="EMBL" id="OJJ38744.1"/>
    </source>
</evidence>
<keyword evidence="3" id="KW-1185">Reference proteome</keyword>
<proteinExistence type="predicted"/>
<feature type="signal peptide" evidence="1">
    <location>
        <begin position="1"/>
        <end position="18"/>
    </location>
</feature>
<dbReference type="GeneID" id="63750302"/>
<dbReference type="Proteomes" id="UP000184383">
    <property type="component" value="Unassembled WGS sequence"/>
</dbReference>
<accession>A0A1L9RV21</accession>